<keyword evidence="2" id="KW-1185">Reference proteome</keyword>
<accession>A0A699ZC73</accession>
<name>A0A699ZC73_HAELA</name>
<evidence type="ECO:0000313" key="1">
    <source>
        <dbReference type="EMBL" id="GFH16504.1"/>
    </source>
</evidence>
<comment type="caution">
    <text evidence="1">The sequence shown here is derived from an EMBL/GenBank/DDBJ whole genome shotgun (WGS) entry which is preliminary data.</text>
</comment>
<sequence>MGCEVLAGQGMVPSAPAITPPPPPGHLQVWALPLQHPCCSAPSLESGEAEGELHVGSRGVCTFISLIGCGVAGCQ</sequence>
<gene>
    <name evidence="1" type="ORF">HaLaN_12932</name>
</gene>
<dbReference type="AlphaFoldDB" id="A0A699ZC73"/>
<proteinExistence type="predicted"/>
<evidence type="ECO:0000313" key="2">
    <source>
        <dbReference type="Proteomes" id="UP000485058"/>
    </source>
</evidence>
<organism evidence="1 2">
    <name type="scientific">Haematococcus lacustris</name>
    <name type="common">Green alga</name>
    <name type="synonym">Haematococcus pluvialis</name>
    <dbReference type="NCBI Taxonomy" id="44745"/>
    <lineage>
        <taxon>Eukaryota</taxon>
        <taxon>Viridiplantae</taxon>
        <taxon>Chlorophyta</taxon>
        <taxon>core chlorophytes</taxon>
        <taxon>Chlorophyceae</taxon>
        <taxon>CS clade</taxon>
        <taxon>Chlamydomonadales</taxon>
        <taxon>Haematococcaceae</taxon>
        <taxon>Haematococcus</taxon>
    </lineage>
</organism>
<protein>
    <submittedName>
        <fullName evidence="1">Uncharacterized protein</fullName>
    </submittedName>
</protein>
<reference evidence="1 2" key="1">
    <citation type="submission" date="2020-02" db="EMBL/GenBank/DDBJ databases">
        <title>Draft genome sequence of Haematococcus lacustris strain NIES-144.</title>
        <authorList>
            <person name="Morimoto D."/>
            <person name="Nakagawa S."/>
            <person name="Yoshida T."/>
            <person name="Sawayama S."/>
        </authorList>
    </citation>
    <scope>NUCLEOTIDE SEQUENCE [LARGE SCALE GENOMIC DNA]</scope>
    <source>
        <strain evidence="1 2">NIES-144</strain>
    </source>
</reference>
<dbReference type="Proteomes" id="UP000485058">
    <property type="component" value="Unassembled WGS sequence"/>
</dbReference>
<dbReference type="EMBL" id="BLLF01001006">
    <property type="protein sequence ID" value="GFH16504.1"/>
    <property type="molecule type" value="Genomic_DNA"/>
</dbReference>